<accession>A0ABX1C0D4</accession>
<reference evidence="2 3" key="1">
    <citation type="submission" date="2020-03" db="EMBL/GenBank/DDBJ databases">
        <title>WGS of actinomycetes isolated from Thailand.</title>
        <authorList>
            <person name="Thawai C."/>
        </authorList>
    </citation>
    <scope>NUCLEOTIDE SEQUENCE [LARGE SCALE GENOMIC DNA]</scope>
    <source>
        <strain evidence="2 3">PLAI 1-29</strain>
    </source>
</reference>
<name>A0ABX1C0D4_9ACTN</name>
<evidence type="ECO:0000313" key="3">
    <source>
        <dbReference type="Proteomes" id="UP000695264"/>
    </source>
</evidence>
<gene>
    <name evidence="2" type="ORF">HCK00_23325</name>
</gene>
<keyword evidence="3" id="KW-1185">Reference proteome</keyword>
<protein>
    <submittedName>
        <fullName evidence="2">Uncharacterized protein</fullName>
    </submittedName>
</protein>
<proteinExistence type="predicted"/>
<dbReference type="EMBL" id="JAATEN010000023">
    <property type="protein sequence ID" value="NJQ03377.1"/>
    <property type="molecule type" value="Genomic_DNA"/>
</dbReference>
<dbReference type="Proteomes" id="UP000695264">
    <property type="component" value="Unassembled WGS sequence"/>
</dbReference>
<feature type="compositionally biased region" description="Low complexity" evidence="1">
    <location>
        <begin position="1"/>
        <end position="27"/>
    </location>
</feature>
<evidence type="ECO:0000256" key="1">
    <source>
        <dbReference type="SAM" id="MobiDB-lite"/>
    </source>
</evidence>
<comment type="caution">
    <text evidence="2">The sequence shown here is derived from an EMBL/GenBank/DDBJ whole genome shotgun (WGS) entry which is preliminary data.</text>
</comment>
<sequence length="93" mass="9882">MAPLPAGRPPLGGTPLLPRTPRSSLPTADEASAWADVLVHRRLLHTAVLAPTGQWLVQHTANGPVHVLDDPADIVELAAAIQHAIRSARPETR</sequence>
<organism evidence="2 3">
    <name type="scientific">Streptomyces zingiberis</name>
    <dbReference type="NCBI Taxonomy" id="2053010"/>
    <lineage>
        <taxon>Bacteria</taxon>
        <taxon>Bacillati</taxon>
        <taxon>Actinomycetota</taxon>
        <taxon>Actinomycetes</taxon>
        <taxon>Kitasatosporales</taxon>
        <taxon>Streptomycetaceae</taxon>
        <taxon>Streptomyces</taxon>
    </lineage>
</organism>
<feature type="region of interest" description="Disordered" evidence="1">
    <location>
        <begin position="1"/>
        <end position="28"/>
    </location>
</feature>
<evidence type="ECO:0000313" key="2">
    <source>
        <dbReference type="EMBL" id="NJQ03377.1"/>
    </source>
</evidence>